<organism evidence="2 3">
    <name type="scientific">Fusarium zealandicum</name>
    <dbReference type="NCBI Taxonomy" id="1053134"/>
    <lineage>
        <taxon>Eukaryota</taxon>
        <taxon>Fungi</taxon>
        <taxon>Dikarya</taxon>
        <taxon>Ascomycota</taxon>
        <taxon>Pezizomycotina</taxon>
        <taxon>Sordariomycetes</taxon>
        <taxon>Hypocreomycetidae</taxon>
        <taxon>Hypocreales</taxon>
        <taxon>Nectriaceae</taxon>
        <taxon>Fusarium</taxon>
        <taxon>Fusarium staphyleae species complex</taxon>
    </lineage>
</organism>
<feature type="region of interest" description="Disordered" evidence="1">
    <location>
        <begin position="107"/>
        <end position="259"/>
    </location>
</feature>
<dbReference type="Proteomes" id="UP000635477">
    <property type="component" value="Unassembled WGS sequence"/>
</dbReference>
<evidence type="ECO:0000313" key="3">
    <source>
        <dbReference type="Proteomes" id="UP000635477"/>
    </source>
</evidence>
<protein>
    <submittedName>
        <fullName evidence="2">Uncharacterized protein</fullName>
    </submittedName>
</protein>
<comment type="caution">
    <text evidence="2">The sequence shown here is derived from an EMBL/GenBank/DDBJ whole genome shotgun (WGS) entry which is preliminary data.</text>
</comment>
<feature type="compositionally biased region" description="Low complexity" evidence="1">
    <location>
        <begin position="152"/>
        <end position="212"/>
    </location>
</feature>
<feature type="compositionally biased region" description="Basic and acidic residues" evidence="1">
    <location>
        <begin position="107"/>
        <end position="129"/>
    </location>
</feature>
<reference evidence="2" key="2">
    <citation type="submission" date="2020-05" db="EMBL/GenBank/DDBJ databases">
        <authorList>
            <person name="Kim H.-S."/>
            <person name="Proctor R.H."/>
            <person name="Brown D.W."/>
        </authorList>
    </citation>
    <scope>NUCLEOTIDE SEQUENCE</scope>
    <source>
        <strain evidence="2">NRRL 22465</strain>
    </source>
</reference>
<dbReference type="OrthoDB" id="4121058at2759"/>
<keyword evidence="3" id="KW-1185">Reference proteome</keyword>
<sequence>MSKASAADASLGAPPAHEDGFAYAHGVFFAEASGQNRHRRATQDELKTHFQSGSDKDHPAHWFEAQLIHYGLPPSKTKSVARMRLFDAVNAGNLKVPANVNKLEGKLKKEWTKNDREAKKASKAAETRKPASSATKRKADDDVPAAKKAKTAPKTTTPKPKAVPKSTPTTAPKSAPKAATPKTATAKATSTKATASKAGPAATTASAPQPKKQTARRGGISQGPSRSTAVAPVSPEPRAPRTKQTARRSGAIMARGRIPAPAQAVDYDYRAPPPYSEFSNDPFPSDGYSSYGGYQSESSHGNDFDDQVTLAPLGLINGSYEIDCHDVTSEWSYDPEDFDLTLTIAGNALWGSFNLGIYEGVLYFDERPRRSSHDEIRFRWRGREDQGPIFYGNQNEGWIKFLGDGRIEGCLDMQRLHFQGRRHPGQGTRSAIDARSLQDEWNGYSEEVYEEENRSRWR</sequence>
<dbReference type="AlphaFoldDB" id="A0A8H4XQK0"/>
<evidence type="ECO:0000256" key="1">
    <source>
        <dbReference type="SAM" id="MobiDB-lite"/>
    </source>
</evidence>
<evidence type="ECO:0000313" key="2">
    <source>
        <dbReference type="EMBL" id="KAF4984696.1"/>
    </source>
</evidence>
<accession>A0A8H4XQK0</accession>
<dbReference type="EMBL" id="JABEYC010000006">
    <property type="protein sequence ID" value="KAF4984696.1"/>
    <property type="molecule type" value="Genomic_DNA"/>
</dbReference>
<reference evidence="2" key="1">
    <citation type="journal article" date="2020" name="BMC Genomics">
        <title>Correction to: Identification and distribution of gene clusters required for synthesis of sphingolipid metabolism inhibitors in diverse species of the filamentous fungus Fusarium.</title>
        <authorList>
            <person name="Kim H.S."/>
            <person name="Lohmar J.M."/>
            <person name="Busman M."/>
            <person name="Brown D.W."/>
            <person name="Naumann T.A."/>
            <person name="Divon H.H."/>
            <person name="Lysoe E."/>
            <person name="Uhlig S."/>
            <person name="Proctor R.H."/>
        </authorList>
    </citation>
    <scope>NUCLEOTIDE SEQUENCE</scope>
    <source>
        <strain evidence="2">NRRL 22465</strain>
    </source>
</reference>
<feature type="region of interest" description="Disordered" evidence="1">
    <location>
        <begin position="276"/>
        <end position="305"/>
    </location>
</feature>
<proteinExistence type="predicted"/>
<feature type="compositionally biased region" description="Low complexity" evidence="1">
    <location>
        <begin position="285"/>
        <end position="299"/>
    </location>
</feature>
<gene>
    <name evidence="2" type="ORF">FZEAL_136</name>
</gene>
<name>A0A8H4XQK0_9HYPO</name>